<dbReference type="PANTHER" id="PTHR43501">
    <property type="entry name" value="CYTOSOL NON-SPECIFIC DIPEPTIDASE"/>
    <property type="match status" value="1"/>
</dbReference>
<keyword evidence="20" id="KW-1185">Reference proteome</keyword>
<name>A0AA45C8S0_9BACT</name>
<dbReference type="Proteomes" id="UP000245921">
    <property type="component" value="Unassembled WGS sequence"/>
</dbReference>
<accession>A0AA45C8S0</accession>
<evidence type="ECO:0000256" key="9">
    <source>
        <dbReference type="ARBA" id="ARBA00036421"/>
    </source>
</evidence>
<dbReference type="InterPro" id="IPR001160">
    <property type="entry name" value="Peptidase_M20C"/>
</dbReference>
<dbReference type="Pfam" id="PF01546">
    <property type="entry name" value="Peptidase_M20"/>
    <property type="match status" value="1"/>
</dbReference>
<keyword evidence="7" id="KW-0482">Metalloprotease</keyword>
<evidence type="ECO:0000256" key="10">
    <source>
        <dbReference type="ARBA" id="ARBA00038976"/>
    </source>
</evidence>
<comment type="catalytic activity">
    <reaction evidence="9">
        <text>Hydrolysis of dipeptides, preferentially hydrophobic dipeptides including prolyl amino acids.</text>
        <dbReference type="EC" id="3.4.13.18"/>
    </reaction>
</comment>
<protein>
    <recommendedName>
        <fullName evidence="13">Cytosol non-specific dipeptidase</fullName>
        <ecNumber evidence="10">3.4.13.18</ecNumber>
    </recommendedName>
    <alternativeName>
        <fullName evidence="16">Aminoacyl-histidine dipeptidase</fullName>
    </alternativeName>
    <alternativeName>
        <fullName evidence="15">Beta-alanyl-histidine dipeptidase</fullName>
    </alternativeName>
    <alternativeName>
        <fullName evidence="14">Carnosinase</fullName>
    </alternativeName>
    <alternativeName>
        <fullName evidence="11">Peptidase D</fullName>
    </alternativeName>
    <alternativeName>
        <fullName evidence="17">Xaa-His dipeptidase</fullName>
    </alternativeName>
</protein>
<evidence type="ECO:0000256" key="7">
    <source>
        <dbReference type="ARBA" id="ARBA00023049"/>
    </source>
</evidence>
<gene>
    <name evidence="19" type="ORF">C7380_1012</name>
</gene>
<evidence type="ECO:0000256" key="4">
    <source>
        <dbReference type="ARBA" id="ARBA00022723"/>
    </source>
</evidence>
<evidence type="ECO:0000313" key="20">
    <source>
        <dbReference type="Proteomes" id="UP000245921"/>
    </source>
</evidence>
<evidence type="ECO:0000313" key="19">
    <source>
        <dbReference type="EMBL" id="PWJ96431.1"/>
    </source>
</evidence>
<comment type="caution">
    <text evidence="19">The sequence shown here is derived from an EMBL/GenBank/DDBJ whole genome shotgun (WGS) entry which is preliminary data.</text>
</comment>
<evidence type="ECO:0000256" key="6">
    <source>
        <dbReference type="ARBA" id="ARBA00022833"/>
    </source>
</evidence>
<dbReference type="GO" id="GO:0046872">
    <property type="term" value="F:metal ion binding"/>
    <property type="evidence" value="ECO:0007669"/>
    <property type="project" value="UniProtKB-KW"/>
</dbReference>
<dbReference type="CDD" id="cd03890">
    <property type="entry name" value="M20_pepD"/>
    <property type="match status" value="1"/>
</dbReference>
<dbReference type="Pfam" id="PF07687">
    <property type="entry name" value="M20_dimer"/>
    <property type="match status" value="1"/>
</dbReference>
<evidence type="ECO:0000256" key="13">
    <source>
        <dbReference type="ARBA" id="ARBA00071271"/>
    </source>
</evidence>
<dbReference type="NCBIfam" id="TIGR01893">
    <property type="entry name" value="aa-his-dipept"/>
    <property type="match status" value="1"/>
</dbReference>
<dbReference type="EC" id="3.4.13.18" evidence="10"/>
<evidence type="ECO:0000256" key="11">
    <source>
        <dbReference type="ARBA" id="ARBA00044252"/>
    </source>
</evidence>
<dbReference type="PRINTS" id="PR00934">
    <property type="entry name" value="XHISDIPTASE"/>
</dbReference>
<organism evidence="19 20">
    <name type="scientific">Oceanotoga teriensis</name>
    <dbReference type="NCBI Taxonomy" id="515440"/>
    <lineage>
        <taxon>Bacteria</taxon>
        <taxon>Thermotogati</taxon>
        <taxon>Thermotogota</taxon>
        <taxon>Thermotogae</taxon>
        <taxon>Petrotogales</taxon>
        <taxon>Petrotogaceae</taxon>
        <taxon>Oceanotoga</taxon>
    </lineage>
</organism>
<keyword evidence="5" id="KW-0378">Hydrolase</keyword>
<dbReference type="Gene3D" id="3.40.630.10">
    <property type="entry name" value="Zn peptidases"/>
    <property type="match status" value="2"/>
</dbReference>
<dbReference type="EMBL" id="QGGI01000001">
    <property type="protein sequence ID" value="PWJ96431.1"/>
    <property type="molecule type" value="Genomic_DNA"/>
</dbReference>
<evidence type="ECO:0000256" key="16">
    <source>
        <dbReference type="ARBA" id="ARBA00077688"/>
    </source>
</evidence>
<evidence type="ECO:0000256" key="15">
    <source>
        <dbReference type="ARBA" id="ARBA00076004"/>
    </source>
</evidence>
<sequence>MNKVLENLEPKEVFKWFEEINQIPRCSKCEKKISDWLFNFAKERNLEVIQDKALNIIIRKNGTNGKENNPIITLQGHMDMVCEKESSVKHDFSKDPIKMKINGDFIETEGTTLGGDDGIAVAFALALLDSKDIAHPPIEVLITTDEETGMTGAHNLNPENIKGKTLINIDSEEEGIFLVSCAGGMRENISLDLEYKESKKDYRFFEIYITGLNGGHSGSEIIKQKANANKLMGRVLYEISKNTKIRLVDLIGGAKDNAIPRESKAIIAFDEKYFTTIKNDFDEIVDIIKKEYYKVDKNIRIDFKESKEKFKKVIKNSITKKIINIINLIPDGVIRMSDEIEDLVETSNNLGIIEIKDKKIYFKSASRSSIESKKDYMHMIFDNIAFLTNSTVQRTAEYPAWQFKENSKIRNVFIDVYKKMYNKDPEISAIHAGLECGLFKEKLGDIDMISFGPNLYDVHTPKEKMSISSVERSWNFLKNILKEL</sequence>
<comment type="similarity">
    <text evidence="12">Belongs to the peptidase M20C family.</text>
</comment>
<keyword evidence="8" id="KW-0170">Cobalt</keyword>
<dbReference type="FunFam" id="3.40.630.10:FF:000072">
    <property type="entry name" value="Aminoacyl-histidine dipeptidase"/>
    <property type="match status" value="1"/>
</dbReference>
<keyword evidence="4" id="KW-0479">Metal-binding</keyword>
<comment type="cofactor">
    <cofactor evidence="2">
        <name>Zn(2+)</name>
        <dbReference type="ChEBI" id="CHEBI:29105"/>
    </cofactor>
</comment>
<keyword evidence="6" id="KW-0862">Zinc</keyword>
<dbReference type="GO" id="GO:0005829">
    <property type="term" value="C:cytosol"/>
    <property type="evidence" value="ECO:0007669"/>
    <property type="project" value="TreeGrafter"/>
</dbReference>
<dbReference type="InterPro" id="IPR011650">
    <property type="entry name" value="Peptidase_M20_dimer"/>
</dbReference>
<dbReference type="FunFam" id="3.40.630.10:FF:000015">
    <property type="entry name" value="Aminoacyl-histidine dipeptidase PepD"/>
    <property type="match status" value="1"/>
</dbReference>
<evidence type="ECO:0000256" key="3">
    <source>
        <dbReference type="ARBA" id="ARBA00022670"/>
    </source>
</evidence>
<evidence type="ECO:0000256" key="17">
    <source>
        <dbReference type="ARBA" id="ARBA00078074"/>
    </source>
</evidence>
<dbReference type="InterPro" id="IPR002933">
    <property type="entry name" value="Peptidase_M20"/>
</dbReference>
<dbReference type="GO" id="GO:0006508">
    <property type="term" value="P:proteolysis"/>
    <property type="evidence" value="ECO:0007669"/>
    <property type="project" value="UniProtKB-KW"/>
</dbReference>
<evidence type="ECO:0000256" key="1">
    <source>
        <dbReference type="ARBA" id="ARBA00001941"/>
    </source>
</evidence>
<proteinExistence type="inferred from homology"/>
<feature type="domain" description="Peptidase M20 dimerisation" evidence="18">
    <location>
        <begin position="211"/>
        <end position="294"/>
    </location>
</feature>
<dbReference type="SUPFAM" id="SSF53187">
    <property type="entry name" value="Zn-dependent exopeptidases"/>
    <property type="match status" value="1"/>
</dbReference>
<dbReference type="PANTHER" id="PTHR43501:SF1">
    <property type="entry name" value="CYTOSOL NON-SPECIFIC DIPEPTIDASE"/>
    <property type="match status" value="1"/>
</dbReference>
<evidence type="ECO:0000256" key="12">
    <source>
        <dbReference type="ARBA" id="ARBA00061423"/>
    </source>
</evidence>
<dbReference type="AlphaFoldDB" id="A0AA45C8S0"/>
<dbReference type="GO" id="GO:0070573">
    <property type="term" value="F:metallodipeptidase activity"/>
    <property type="evidence" value="ECO:0007669"/>
    <property type="project" value="TreeGrafter"/>
</dbReference>
<dbReference type="RefSeq" id="WP_109603431.1">
    <property type="nucleotide sequence ID" value="NZ_QGGI01000001.1"/>
</dbReference>
<evidence type="ECO:0000259" key="18">
    <source>
        <dbReference type="Pfam" id="PF07687"/>
    </source>
</evidence>
<evidence type="ECO:0000256" key="2">
    <source>
        <dbReference type="ARBA" id="ARBA00001947"/>
    </source>
</evidence>
<comment type="cofactor">
    <cofactor evidence="1">
        <name>Co(2+)</name>
        <dbReference type="ChEBI" id="CHEBI:48828"/>
    </cofactor>
</comment>
<evidence type="ECO:0000256" key="14">
    <source>
        <dbReference type="ARBA" id="ARBA00075285"/>
    </source>
</evidence>
<keyword evidence="3" id="KW-0645">Protease</keyword>
<evidence type="ECO:0000256" key="8">
    <source>
        <dbReference type="ARBA" id="ARBA00023285"/>
    </source>
</evidence>
<evidence type="ECO:0000256" key="5">
    <source>
        <dbReference type="ARBA" id="ARBA00022801"/>
    </source>
</evidence>
<dbReference type="PIRSF" id="PIRSF016599">
    <property type="entry name" value="Xaa-His_dipept"/>
    <property type="match status" value="1"/>
</dbReference>
<reference evidence="19 20" key="1">
    <citation type="submission" date="2018-05" db="EMBL/GenBank/DDBJ databases">
        <title>Genomic Encyclopedia of Type Strains, Phase IV (KMG-IV): sequencing the most valuable type-strain genomes for metagenomic binning, comparative biology and taxonomic classification.</title>
        <authorList>
            <person name="Goeker M."/>
        </authorList>
    </citation>
    <scope>NUCLEOTIDE SEQUENCE [LARGE SCALE GENOMIC DNA]</scope>
    <source>
        <strain evidence="19 20">DSM 24906</strain>
    </source>
</reference>